<evidence type="ECO:0000313" key="1">
    <source>
        <dbReference type="EMBL" id="MZR13584.1"/>
    </source>
</evidence>
<name>A0A845M9I3_9RHOB</name>
<keyword evidence="2" id="KW-1185">Reference proteome</keyword>
<gene>
    <name evidence="1" type="ORF">GQE99_11210</name>
</gene>
<evidence type="ECO:0000313" key="2">
    <source>
        <dbReference type="Proteomes" id="UP000467322"/>
    </source>
</evidence>
<dbReference type="Proteomes" id="UP000467322">
    <property type="component" value="Unassembled WGS sequence"/>
</dbReference>
<proteinExistence type="predicted"/>
<dbReference type="Pfam" id="PF07845">
    <property type="entry name" value="DUF1636"/>
    <property type="match status" value="1"/>
</dbReference>
<protein>
    <submittedName>
        <fullName evidence="1">DUF1636 domain-containing protein</fullName>
    </submittedName>
</protein>
<dbReference type="InterPro" id="IPR012863">
    <property type="entry name" value="DUF1636"/>
</dbReference>
<dbReference type="RefSeq" id="WP_161351708.1">
    <property type="nucleotide sequence ID" value="NZ_WTUX01000012.1"/>
</dbReference>
<accession>A0A845M9I3</accession>
<sequence>MAGRVAVCIGCDGGTALADALEARMPVTRAHCMNACARPVCLSVREEGKAAYLFGDVDPALVDEVELFLELFDAAKKGIVTDARPLGELRFKLIGRIPA</sequence>
<dbReference type="EMBL" id="WTUX01000012">
    <property type="protein sequence ID" value="MZR13584.1"/>
    <property type="molecule type" value="Genomic_DNA"/>
</dbReference>
<organism evidence="1 2">
    <name type="scientific">Maritimibacter harenae</name>
    <dbReference type="NCBI Taxonomy" id="2606218"/>
    <lineage>
        <taxon>Bacteria</taxon>
        <taxon>Pseudomonadati</taxon>
        <taxon>Pseudomonadota</taxon>
        <taxon>Alphaproteobacteria</taxon>
        <taxon>Rhodobacterales</taxon>
        <taxon>Roseobacteraceae</taxon>
        <taxon>Maritimibacter</taxon>
    </lineage>
</organism>
<comment type="caution">
    <text evidence="1">The sequence shown here is derived from an EMBL/GenBank/DDBJ whole genome shotgun (WGS) entry which is preliminary data.</text>
</comment>
<reference evidence="1 2" key="1">
    <citation type="submission" date="2019-12" db="EMBL/GenBank/DDBJ databases">
        <title>Maritimibacter sp. nov. sp. isolated from sea sand.</title>
        <authorList>
            <person name="Kim J."/>
            <person name="Jeong S.E."/>
            <person name="Jung H.S."/>
            <person name="Jeon C.O."/>
        </authorList>
    </citation>
    <scope>NUCLEOTIDE SEQUENCE [LARGE SCALE GENOMIC DNA]</scope>
    <source>
        <strain evidence="1 2">DP07</strain>
    </source>
</reference>
<dbReference type="AlphaFoldDB" id="A0A845M9I3"/>